<dbReference type="PANTHER" id="PTHR35394:SF5">
    <property type="entry name" value="DUF3176 DOMAIN-CONTAINING PROTEIN"/>
    <property type="match status" value="1"/>
</dbReference>
<dbReference type="InterPro" id="IPR021514">
    <property type="entry name" value="DUF3176"/>
</dbReference>
<evidence type="ECO:0000313" key="4">
    <source>
        <dbReference type="Proteomes" id="UP001562354"/>
    </source>
</evidence>
<evidence type="ECO:0000313" key="3">
    <source>
        <dbReference type="EMBL" id="KAL1311529.1"/>
    </source>
</evidence>
<feature type="transmembrane region" description="Helical" evidence="2">
    <location>
        <begin position="136"/>
        <end position="165"/>
    </location>
</feature>
<keyword evidence="4" id="KW-1185">Reference proteome</keyword>
<gene>
    <name evidence="3" type="ORF">AAFC00_001650</name>
</gene>
<dbReference type="Proteomes" id="UP001562354">
    <property type="component" value="Unassembled WGS sequence"/>
</dbReference>
<feature type="region of interest" description="Disordered" evidence="1">
    <location>
        <begin position="65"/>
        <end position="91"/>
    </location>
</feature>
<feature type="transmembrane region" description="Helical" evidence="2">
    <location>
        <begin position="103"/>
        <end position="124"/>
    </location>
</feature>
<keyword evidence="2" id="KW-0472">Membrane</keyword>
<dbReference type="RefSeq" id="XP_069204378.1">
    <property type="nucleotide sequence ID" value="XM_069347707.1"/>
</dbReference>
<keyword evidence="2" id="KW-0812">Transmembrane</keyword>
<keyword evidence="2" id="KW-1133">Transmembrane helix</keyword>
<evidence type="ECO:0000256" key="2">
    <source>
        <dbReference type="SAM" id="Phobius"/>
    </source>
</evidence>
<feature type="compositionally biased region" description="Polar residues" evidence="1">
    <location>
        <begin position="65"/>
        <end position="74"/>
    </location>
</feature>
<dbReference type="PANTHER" id="PTHR35394">
    <property type="entry name" value="DUF3176 DOMAIN-CONTAINING PROTEIN"/>
    <property type="match status" value="1"/>
</dbReference>
<evidence type="ECO:0000256" key="1">
    <source>
        <dbReference type="SAM" id="MobiDB-lite"/>
    </source>
</evidence>
<proteinExistence type="predicted"/>
<organism evidence="3 4">
    <name type="scientific">Neodothiora populina</name>
    <dbReference type="NCBI Taxonomy" id="2781224"/>
    <lineage>
        <taxon>Eukaryota</taxon>
        <taxon>Fungi</taxon>
        <taxon>Dikarya</taxon>
        <taxon>Ascomycota</taxon>
        <taxon>Pezizomycotina</taxon>
        <taxon>Dothideomycetes</taxon>
        <taxon>Dothideomycetidae</taxon>
        <taxon>Dothideales</taxon>
        <taxon>Dothioraceae</taxon>
        <taxon>Neodothiora</taxon>
    </lineage>
</organism>
<protein>
    <submittedName>
        <fullName evidence="3">Uncharacterized protein</fullName>
    </submittedName>
</protein>
<dbReference type="GeneID" id="95975353"/>
<name>A0ABR3PQT7_9PEZI</name>
<sequence length="333" mass="35626">MAPSVLDRSPSIVGDHEQLLRVPSETLLSGKASLPKSCTRQPSSGSLLSQHSPLNLSLTSLEDVSDLPSSQCDNGTKHHEPLSSDDTGGKHTTSASVGRVDTWWIWEIACLLLSTACFITIAVVSKIHDGQEISTWTFYLSLNTLVSSLGTAARTSMLLAISAALGQGKWNWFSRRSAKLSTFDLLDSASRGPLGSLLLLFHLRGYHLLSLGAAVTVLSLAIEPMFQAVMITVGETKQLGHGSGLASIHTTSRFDGGGEYVPSTSGIYTVSHTPSVTIWPDLGVKSAIYQGLYAYQNNDNSSFITYSCLTGSCTWPIFVTLGICSSCHDLSNI</sequence>
<dbReference type="Pfam" id="PF11374">
    <property type="entry name" value="DUF3176"/>
    <property type="match status" value="1"/>
</dbReference>
<feature type="transmembrane region" description="Helical" evidence="2">
    <location>
        <begin position="205"/>
        <end position="222"/>
    </location>
</feature>
<accession>A0ABR3PQT7</accession>
<comment type="caution">
    <text evidence="3">The sequence shown here is derived from an EMBL/GenBank/DDBJ whole genome shotgun (WGS) entry which is preliminary data.</text>
</comment>
<dbReference type="EMBL" id="JBFMKM010000001">
    <property type="protein sequence ID" value="KAL1311529.1"/>
    <property type="molecule type" value="Genomic_DNA"/>
</dbReference>
<reference evidence="3 4" key="1">
    <citation type="submission" date="2024-07" db="EMBL/GenBank/DDBJ databases">
        <title>Draft sequence of the Neodothiora populina.</title>
        <authorList>
            <person name="Drown D.D."/>
            <person name="Schuette U.S."/>
            <person name="Buechlein A.B."/>
            <person name="Rusch D.R."/>
            <person name="Winton L.W."/>
            <person name="Adams G.A."/>
        </authorList>
    </citation>
    <scope>NUCLEOTIDE SEQUENCE [LARGE SCALE GENOMIC DNA]</scope>
    <source>
        <strain evidence="3 4">CPC 39397</strain>
    </source>
</reference>